<reference evidence="2" key="1">
    <citation type="journal article" date="2017" name="Nat. Ecol. Evol.">
        <title>Genome expansion and lineage-specific genetic innovations in the forest pathogenic fungi Armillaria.</title>
        <authorList>
            <person name="Sipos G."/>
            <person name="Prasanna A.N."/>
            <person name="Walter M.C."/>
            <person name="O'Connor E."/>
            <person name="Balint B."/>
            <person name="Krizsan K."/>
            <person name="Kiss B."/>
            <person name="Hess J."/>
            <person name="Varga T."/>
            <person name="Slot J."/>
            <person name="Riley R."/>
            <person name="Boka B."/>
            <person name="Rigling D."/>
            <person name="Barry K."/>
            <person name="Lee J."/>
            <person name="Mihaltcheva S."/>
            <person name="LaButti K."/>
            <person name="Lipzen A."/>
            <person name="Waldron R."/>
            <person name="Moloney N.M."/>
            <person name="Sperisen C."/>
            <person name="Kredics L."/>
            <person name="Vagvoelgyi C."/>
            <person name="Patrignani A."/>
            <person name="Fitzpatrick D."/>
            <person name="Nagy I."/>
            <person name="Doyle S."/>
            <person name="Anderson J.B."/>
            <person name="Grigoriev I.V."/>
            <person name="Gueldener U."/>
            <person name="Muensterkoetter M."/>
            <person name="Nagy L.G."/>
        </authorList>
    </citation>
    <scope>NUCLEOTIDE SEQUENCE [LARGE SCALE GENOMIC DNA]</scope>
    <source>
        <strain evidence="2">28-4</strain>
    </source>
</reference>
<evidence type="ECO:0000313" key="1">
    <source>
        <dbReference type="EMBL" id="PBK58230.1"/>
    </source>
</evidence>
<accession>A0A2H3AKD0</accession>
<proteinExistence type="predicted"/>
<dbReference type="EMBL" id="KZ293570">
    <property type="protein sequence ID" value="PBK58230.1"/>
    <property type="molecule type" value="Genomic_DNA"/>
</dbReference>
<dbReference type="AlphaFoldDB" id="A0A2H3AKD0"/>
<dbReference type="Proteomes" id="UP000218334">
    <property type="component" value="Unassembled WGS sequence"/>
</dbReference>
<keyword evidence="2" id="KW-1185">Reference proteome</keyword>
<protein>
    <submittedName>
        <fullName evidence="1">Uncharacterized protein</fullName>
    </submittedName>
</protein>
<name>A0A2H3AKD0_9AGAR</name>
<sequence>MMGTTRRASDPFAAVTDMQKRVSTNPEDKIAGLAFLMGSKTVPEDAWTALINAMHPVVRARFLLLYPRKGLGCKKWRPTWEQVMNAPLPADDIAFEFVDHDDDADEDRFGGPYIKTGLDRQKGVIGVELVVEDADGMAHTIQILATHQFPIPEGAYTLLANIDRRDEEETEYKYWIVGQSLPDQRFEKLSVFQISDLRERNRLDQLGIVQLGQFCLL</sequence>
<dbReference type="STRING" id="1076256.A0A2H3AKD0"/>
<gene>
    <name evidence="1" type="ORF">ARMSODRAFT_1038390</name>
</gene>
<evidence type="ECO:0000313" key="2">
    <source>
        <dbReference type="Proteomes" id="UP000218334"/>
    </source>
</evidence>
<organism evidence="1 2">
    <name type="scientific">Armillaria solidipes</name>
    <dbReference type="NCBI Taxonomy" id="1076256"/>
    <lineage>
        <taxon>Eukaryota</taxon>
        <taxon>Fungi</taxon>
        <taxon>Dikarya</taxon>
        <taxon>Basidiomycota</taxon>
        <taxon>Agaricomycotina</taxon>
        <taxon>Agaricomycetes</taxon>
        <taxon>Agaricomycetidae</taxon>
        <taxon>Agaricales</taxon>
        <taxon>Marasmiineae</taxon>
        <taxon>Physalacriaceae</taxon>
        <taxon>Armillaria</taxon>
    </lineage>
</organism>